<dbReference type="InterPro" id="IPR029058">
    <property type="entry name" value="AB_hydrolase_fold"/>
</dbReference>
<sequence>MMARSLSWIISILLHTVFAVVLSYGVHYPDLPLEKLMEVELTRVLPQEDIVVVKTPLPPPPSPVQEQKQASDSPQVAQALPENETIVLDDAPPPPLAPPSQSIPVEPEQPQAAPDFEPISSVKVAEDEKLQPQVSQPVADASSVEDAVNRIDVRKGDTIVHRGHEARFGRALMADYYSYSSTEFSGQFKTQDDRTITIIDARDTEYGRFLIYDSKHKTLRRLKEFGKYVYTIGPSVYADEPIIGTVTFLAKNDRIERFILTSDDDRMAHYPRKVHIREQEVQLPTNHGIRTAYVSMPPYGDGQPGVVLVQGNRCVQPGLVQGVTRALSSNNLCALSFQPRQCTGDVERKDTDAEIVEDIRAAVAHFPSLARVDTSRVGLWGHGQGVPLAIRAVRAGGALQPAFLVCMLNENVNVDEMPTKAVLNELSMPVMWFFSGSEVGRWNDFVDTLEALRDSAGKEFTIVMAPMRKKGKAAEVLGSNAAWVENVAEDHIRVVASWIEGRSR</sequence>
<dbReference type="EMBL" id="LT907975">
    <property type="protein sequence ID" value="SOB59206.1"/>
    <property type="molecule type" value="Genomic_DNA"/>
</dbReference>
<keyword evidence="3" id="KW-1185">Reference proteome</keyword>
<evidence type="ECO:0000313" key="3">
    <source>
        <dbReference type="Proteomes" id="UP000219215"/>
    </source>
</evidence>
<dbReference type="AlphaFoldDB" id="A0A2C8FAN6"/>
<protein>
    <submittedName>
        <fullName evidence="2">Uncharacterized protein</fullName>
    </submittedName>
</protein>
<organism evidence="2 3">
    <name type="scientific">Pseudodesulfovibrio profundus</name>
    <dbReference type="NCBI Taxonomy" id="57320"/>
    <lineage>
        <taxon>Bacteria</taxon>
        <taxon>Pseudomonadati</taxon>
        <taxon>Thermodesulfobacteriota</taxon>
        <taxon>Desulfovibrionia</taxon>
        <taxon>Desulfovibrionales</taxon>
        <taxon>Desulfovibrionaceae</taxon>
    </lineage>
</organism>
<gene>
    <name evidence="2" type="ORF">DPRO_2300</name>
</gene>
<dbReference type="Proteomes" id="UP000219215">
    <property type="component" value="Chromosome DPRO"/>
</dbReference>
<feature type="region of interest" description="Disordered" evidence="1">
    <location>
        <begin position="54"/>
        <end position="114"/>
    </location>
</feature>
<dbReference type="KEGG" id="pprf:DPRO_2300"/>
<dbReference type="RefSeq" id="WP_097012111.1">
    <property type="nucleotide sequence ID" value="NZ_LT907975.1"/>
</dbReference>
<proteinExistence type="predicted"/>
<evidence type="ECO:0000313" key="2">
    <source>
        <dbReference type="EMBL" id="SOB59206.1"/>
    </source>
</evidence>
<name>A0A2C8FAN6_9BACT</name>
<dbReference type="SUPFAM" id="SSF53474">
    <property type="entry name" value="alpha/beta-Hydrolases"/>
    <property type="match status" value="1"/>
</dbReference>
<accession>A0A2C8FAN6</accession>
<feature type="compositionally biased region" description="Polar residues" evidence="1">
    <location>
        <begin position="65"/>
        <end position="76"/>
    </location>
</feature>
<dbReference type="OrthoDB" id="5457793at2"/>
<reference evidence="3" key="1">
    <citation type="submission" date="2017-09" db="EMBL/GenBank/DDBJ databases">
        <authorList>
            <person name="Regsiter A."/>
            <person name="William W."/>
        </authorList>
    </citation>
    <scope>NUCLEOTIDE SEQUENCE [LARGE SCALE GENOMIC DNA]</scope>
    <source>
        <strain evidence="3">500-1</strain>
    </source>
</reference>
<evidence type="ECO:0000256" key="1">
    <source>
        <dbReference type="SAM" id="MobiDB-lite"/>
    </source>
</evidence>
<dbReference type="Gene3D" id="3.40.50.1820">
    <property type="entry name" value="alpha/beta hydrolase"/>
    <property type="match status" value="1"/>
</dbReference>